<dbReference type="AlphaFoldDB" id="A0A220ISZ6"/>
<proteinExistence type="predicted"/>
<evidence type="ECO:0000313" key="1">
    <source>
        <dbReference type="EMBL" id="ASI37989.1"/>
    </source>
</evidence>
<dbReference type="EMBL" id="KY486775">
    <property type="protein sequence ID" value="ASI37989.1"/>
    <property type="molecule type" value="Genomic_DNA"/>
</dbReference>
<name>A0A220ISZ6_VIBCL</name>
<keyword evidence="1" id="KW-0614">Plasmid</keyword>
<reference evidence="1" key="1">
    <citation type="submission" date="2017-01" db="EMBL/GenBank/DDBJ databases">
        <title>Complete sequence and distribution of two new cryptic plasmids isolated in clinical Vibrio cholerae non-O1/non-O139 from Haiti.</title>
        <authorList>
            <person name="Ceccarelli D."/>
            <person name="Garriss G."/>
            <person name="Choi S.Y."/>
            <person name="Hasan N.A."/>
            <person name="Stepanauskas R."/>
            <person name="Pop M."/>
            <person name="Huq A."/>
            <person name="Colwell R.R."/>
        </authorList>
    </citation>
    <scope>NUCLEOTIDE SEQUENCE</scope>
    <source>
        <strain evidence="1">HC-1A2</strain>
        <plasmid evidence="1">pSDH-1</plasmid>
    </source>
</reference>
<sequence>MNWIEENRLNAAKSKQAHGSTWWRSNCQMIPIDKYDYVEEWVNEYRKKCYKYTFKQMMPMKQWQFSEELKLELAKINDLA</sequence>
<accession>A0A220ISZ6</accession>
<dbReference type="RefSeq" id="WP_001104027.1">
    <property type="nucleotide sequence ID" value="NZ_KY486775.1"/>
</dbReference>
<geneLocation type="plasmid" evidence="1">
    <name>pSDH-1</name>
</geneLocation>
<protein>
    <submittedName>
        <fullName evidence="1">Uncharacterized protein</fullName>
    </submittedName>
</protein>
<organism evidence="1">
    <name type="scientific">Vibrio cholerae non-O1/non-O139</name>
    <dbReference type="NCBI Taxonomy" id="156539"/>
    <lineage>
        <taxon>Bacteria</taxon>
        <taxon>Pseudomonadati</taxon>
        <taxon>Pseudomonadota</taxon>
        <taxon>Gammaproteobacteria</taxon>
        <taxon>Vibrionales</taxon>
        <taxon>Vibrionaceae</taxon>
        <taxon>Vibrio</taxon>
    </lineage>
</organism>